<evidence type="ECO:0000256" key="4">
    <source>
        <dbReference type="ARBA" id="ARBA00022684"/>
    </source>
</evidence>
<sequence>MTQELNQRLQQLEPLAKRGLFDQLRRGLEKESLRTTPEGWISQKSHPQALGSTLTHPHITTDYSEALLEFITPVSCSREQTLDFLLDLHRFSLARLEDHELLWPASMPCRLDGNASVRIAEYGHSNVGKMKTVYRHGLDWRYGRIMQSIAGLHYNVSFPDELWPRLAEIEGLPAEVANDAWRSRKYFALIRNFRRYSWLLMYLFGASPAVDESFLAEHPEHPLKPLAKATWGSPLATSLRMSDLGYQNKVQSSLKICFNSLDNYIQTLNEAIHTSHPGYEDIGVKVAGEYRQLNTNILQIENEYYSDIRPKRVTRSGQKPSEALQEKGVEYIEVRCLDLNPFLPGGIDIAQMRFLDTFLLYCLLETSPELSDQACKQVDDNLARAVNAGRDPHTQIWWFEQEASTERPLLEAASELLERLHPVALLLDKSHQEDAPFSSALAQQQARVDDPSLTPSARLLELIQESGSYLEAILQLARAQREQLMTCPLDKSREKLFAELAATSLQQQKDLEANEALSFDDYLAEYFAAEKAT</sequence>
<evidence type="ECO:0000256" key="5">
    <source>
        <dbReference type="ARBA" id="ARBA00022741"/>
    </source>
</evidence>
<evidence type="ECO:0000259" key="10">
    <source>
        <dbReference type="Pfam" id="PF04262"/>
    </source>
</evidence>
<dbReference type="NCBIfam" id="TIGR01434">
    <property type="entry name" value="glu_cys_ligase"/>
    <property type="match status" value="1"/>
</dbReference>
<dbReference type="AlphaFoldDB" id="A0A1I1GUT4"/>
<dbReference type="GO" id="GO:0004357">
    <property type="term" value="F:glutamate-cysteine ligase activity"/>
    <property type="evidence" value="ECO:0007669"/>
    <property type="project" value="UniProtKB-UniRule"/>
</dbReference>
<dbReference type="Proteomes" id="UP000199058">
    <property type="component" value="Unassembled WGS sequence"/>
</dbReference>
<evidence type="ECO:0000256" key="6">
    <source>
        <dbReference type="ARBA" id="ARBA00022840"/>
    </source>
</evidence>
<dbReference type="Gene3D" id="3.30.590.20">
    <property type="match status" value="1"/>
</dbReference>
<dbReference type="GO" id="GO:0005524">
    <property type="term" value="F:ATP binding"/>
    <property type="evidence" value="ECO:0007669"/>
    <property type="project" value="UniProtKB-KW"/>
</dbReference>
<dbReference type="RefSeq" id="WP_091961812.1">
    <property type="nucleotide sequence ID" value="NZ_FOLH01000003.1"/>
</dbReference>
<keyword evidence="12" id="KW-1185">Reference proteome</keyword>
<dbReference type="UniPathway" id="UPA00142">
    <property type="reaction ID" value="UER00209"/>
</dbReference>
<evidence type="ECO:0000256" key="7">
    <source>
        <dbReference type="ARBA" id="ARBA00048819"/>
    </source>
</evidence>
<organism evidence="11 12">
    <name type="scientific">Marinospirillum celere</name>
    <dbReference type="NCBI Taxonomy" id="1122252"/>
    <lineage>
        <taxon>Bacteria</taxon>
        <taxon>Pseudomonadati</taxon>
        <taxon>Pseudomonadota</taxon>
        <taxon>Gammaproteobacteria</taxon>
        <taxon>Oceanospirillales</taxon>
        <taxon>Oceanospirillaceae</taxon>
        <taxon>Marinospirillum</taxon>
    </lineage>
</organism>
<evidence type="ECO:0000313" key="11">
    <source>
        <dbReference type="EMBL" id="SFC15291.1"/>
    </source>
</evidence>
<dbReference type="GO" id="GO:0005829">
    <property type="term" value="C:cytosol"/>
    <property type="evidence" value="ECO:0007669"/>
    <property type="project" value="TreeGrafter"/>
</dbReference>
<dbReference type="PANTHER" id="PTHR38761">
    <property type="entry name" value="GLUTAMATE--CYSTEINE LIGASE"/>
    <property type="match status" value="1"/>
</dbReference>
<dbReference type="GO" id="GO:0006750">
    <property type="term" value="P:glutathione biosynthetic process"/>
    <property type="evidence" value="ECO:0007669"/>
    <property type="project" value="UniProtKB-UniRule"/>
</dbReference>
<dbReference type="SUPFAM" id="SSF55931">
    <property type="entry name" value="Glutamine synthetase/guanido kinase"/>
    <property type="match status" value="1"/>
</dbReference>
<keyword evidence="4 8" id="KW-0317">Glutathione biosynthesis</keyword>
<dbReference type="InterPro" id="IPR007370">
    <property type="entry name" value="Glu_cys_ligase"/>
</dbReference>
<dbReference type="InterPro" id="IPR014746">
    <property type="entry name" value="Gln_synth/guanido_kin_cat_dom"/>
</dbReference>
<dbReference type="EMBL" id="FOLH01000003">
    <property type="protein sequence ID" value="SFC15291.1"/>
    <property type="molecule type" value="Genomic_DNA"/>
</dbReference>
<evidence type="ECO:0000256" key="8">
    <source>
        <dbReference type="HAMAP-Rule" id="MF_00578"/>
    </source>
</evidence>
<dbReference type="EC" id="6.3.2.2" evidence="8"/>
<name>A0A1I1GUT4_9GAMM</name>
<evidence type="ECO:0000256" key="3">
    <source>
        <dbReference type="ARBA" id="ARBA00022598"/>
    </source>
</evidence>
<gene>
    <name evidence="8" type="primary">gshA</name>
    <name evidence="11" type="ORF">SAMN05660443_1638</name>
</gene>
<evidence type="ECO:0000256" key="1">
    <source>
        <dbReference type="ARBA" id="ARBA00005006"/>
    </source>
</evidence>
<dbReference type="HAMAP" id="MF_00578">
    <property type="entry name" value="Glu_cys_ligase"/>
    <property type="match status" value="1"/>
</dbReference>
<comment type="catalytic activity">
    <reaction evidence="7 8 9">
        <text>L-cysteine + L-glutamate + ATP = gamma-L-glutamyl-L-cysteine + ADP + phosphate + H(+)</text>
        <dbReference type="Rhea" id="RHEA:13285"/>
        <dbReference type="ChEBI" id="CHEBI:15378"/>
        <dbReference type="ChEBI" id="CHEBI:29985"/>
        <dbReference type="ChEBI" id="CHEBI:30616"/>
        <dbReference type="ChEBI" id="CHEBI:35235"/>
        <dbReference type="ChEBI" id="CHEBI:43474"/>
        <dbReference type="ChEBI" id="CHEBI:58173"/>
        <dbReference type="ChEBI" id="CHEBI:456216"/>
        <dbReference type="EC" id="6.3.2.2"/>
    </reaction>
</comment>
<proteinExistence type="inferred from homology"/>
<dbReference type="OrthoDB" id="9803907at2"/>
<keyword evidence="6 8" id="KW-0067">ATP-binding</keyword>
<evidence type="ECO:0000256" key="2">
    <source>
        <dbReference type="ARBA" id="ARBA00008772"/>
    </source>
</evidence>
<dbReference type="GO" id="GO:0046872">
    <property type="term" value="F:metal ion binding"/>
    <property type="evidence" value="ECO:0007669"/>
    <property type="project" value="TreeGrafter"/>
</dbReference>
<protein>
    <recommendedName>
        <fullName evidence="8">Glutamate--cysteine ligase</fullName>
        <ecNumber evidence="8">6.3.2.2</ecNumber>
    </recommendedName>
    <alternativeName>
        <fullName evidence="8">Gamma-ECS</fullName>
        <shortName evidence="8">GCS</shortName>
    </alternativeName>
    <alternativeName>
        <fullName evidence="8">Gamma-glutamylcysteine synthetase</fullName>
    </alternativeName>
</protein>
<comment type="similarity">
    <text evidence="2 8">Belongs to the glutamate--cysteine ligase type 1 family. Type 1 subfamily.</text>
</comment>
<accession>A0A1I1GUT4</accession>
<dbReference type="Pfam" id="PF04262">
    <property type="entry name" value="Glu_cys_ligase"/>
    <property type="match status" value="1"/>
</dbReference>
<evidence type="ECO:0000256" key="9">
    <source>
        <dbReference type="RuleBase" id="RU004391"/>
    </source>
</evidence>
<reference evidence="11 12" key="1">
    <citation type="submission" date="2016-10" db="EMBL/GenBank/DDBJ databases">
        <authorList>
            <person name="de Groot N.N."/>
        </authorList>
    </citation>
    <scope>NUCLEOTIDE SEQUENCE [LARGE SCALE GENOMIC DNA]</scope>
    <source>
        <strain evidence="11 12">DSM 18438</strain>
    </source>
</reference>
<dbReference type="InterPro" id="IPR006334">
    <property type="entry name" value="Glut_cys_ligase"/>
</dbReference>
<evidence type="ECO:0000313" key="12">
    <source>
        <dbReference type="Proteomes" id="UP000199058"/>
    </source>
</evidence>
<keyword evidence="5 8" id="KW-0547">Nucleotide-binding</keyword>
<feature type="domain" description="Glutamate--cysteine ligase" evidence="10">
    <location>
        <begin position="10"/>
        <end position="383"/>
    </location>
</feature>
<comment type="pathway">
    <text evidence="1 8 9">Sulfur metabolism; glutathione biosynthesis; glutathione from L-cysteine and L-glutamate: step 1/2.</text>
</comment>
<dbReference type="PANTHER" id="PTHR38761:SF1">
    <property type="entry name" value="GLUTAMATE--CYSTEINE LIGASE"/>
    <property type="match status" value="1"/>
</dbReference>
<dbReference type="STRING" id="1122252.SAMN05660443_1638"/>
<keyword evidence="3 8" id="KW-0436">Ligase</keyword>